<dbReference type="InterPro" id="IPR014720">
    <property type="entry name" value="dsRBD_dom"/>
</dbReference>
<dbReference type="STRING" id="53326.A0A016UP05"/>
<dbReference type="GO" id="GO:0030422">
    <property type="term" value="P:siRNA processing"/>
    <property type="evidence" value="ECO:0007669"/>
    <property type="project" value="TreeGrafter"/>
</dbReference>
<dbReference type="Pfam" id="PF00035">
    <property type="entry name" value="dsrm"/>
    <property type="match status" value="2"/>
</dbReference>
<dbReference type="EMBL" id="JARK01001369">
    <property type="protein sequence ID" value="EYC16582.1"/>
    <property type="molecule type" value="Genomic_DNA"/>
</dbReference>
<keyword evidence="5" id="KW-1185">Reference proteome</keyword>
<dbReference type="GO" id="GO:0070578">
    <property type="term" value="C:RISC-loading complex"/>
    <property type="evidence" value="ECO:0007669"/>
    <property type="project" value="TreeGrafter"/>
</dbReference>
<evidence type="ECO:0000259" key="3">
    <source>
        <dbReference type="PROSITE" id="PS50137"/>
    </source>
</evidence>
<keyword evidence="1 2" id="KW-0694">RNA-binding</keyword>
<feature type="domain" description="DRBM" evidence="3">
    <location>
        <begin position="194"/>
        <end position="244"/>
    </location>
</feature>
<dbReference type="GO" id="GO:0003725">
    <property type="term" value="F:double-stranded RNA binding"/>
    <property type="evidence" value="ECO:0007669"/>
    <property type="project" value="TreeGrafter"/>
</dbReference>
<dbReference type="GO" id="GO:0035197">
    <property type="term" value="F:siRNA binding"/>
    <property type="evidence" value="ECO:0007669"/>
    <property type="project" value="TreeGrafter"/>
</dbReference>
<evidence type="ECO:0000256" key="1">
    <source>
        <dbReference type="ARBA" id="ARBA00022884"/>
    </source>
</evidence>
<comment type="caution">
    <text evidence="4">The sequence shown here is derived from an EMBL/GenBank/DDBJ whole genome shotgun (WGS) entry which is preliminary data.</text>
</comment>
<dbReference type="PANTHER" id="PTHR46205:SF3">
    <property type="entry name" value="LOQUACIOUS, ISOFORM B"/>
    <property type="match status" value="1"/>
</dbReference>
<dbReference type="Proteomes" id="UP000024635">
    <property type="component" value="Unassembled WGS sequence"/>
</dbReference>
<dbReference type="SUPFAM" id="SSF54768">
    <property type="entry name" value="dsRNA-binding domain-like"/>
    <property type="match status" value="2"/>
</dbReference>
<feature type="domain" description="DRBM" evidence="3">
    <location>
        <begin position="44"/>
        <end position="107"/>
    </location>
</feature>
<dbReference type="GO" id="GO:0005737">
    <property type="term" value="C:cytoplasm"/>
    <property type="evidence" value="ECO:0007669"/>
    <property type="project" value="TreeGrafter"/>
</dbReference>
<dbReference type="OrthoDB" id="10056847at2759"/>
<dbReference type="GO" id="GO:0070920">
    <property type="term" value="P:regulation of regulatory ncRNA processing"/>
    <property type="evidence" value="ECO:0007669"/>
    <property type="project" value="TreeGrafter"/>
</dbReference>
<proteinExistence type="predicted"/>
<dbReference type="CDD" id="cd00048">
    <property type="entry name" value="DSRM_SF"/>
    <property type="match status" value="1"/>
</dbReference>
<protein>
    <recommendedName>
        <fullName evidence="3">DRBM domain-containing protein</fullName>
    </recommendedName>
</protein>
<evidence type="ECO:0000313" key="4">
    <source>
        <dbReference type="EMBL" id="EYC16582.1"/>
    </source>
</evidence>
<gene>
    <name evidence="4" type="primary">Acey_s0033.g2733</name>
    <name evidence="4" type="ORF">Y032_0033g2733</name>
</gene>
<accession>A0A016UP05</accession>
<dbReference type="PROSITE" id="PS50137">
    <property type="entry name" value="DS_RBD"/>
    <property type="match status" value="2"/>
</dbReference>
<reference evidence="5" key="1">
    <citation type="journal article" date="2015" name="Nat. Genet.">
        <title>The genome and transcriptome of the zoonotic hookworm Ancylostoma ceylanicum identify infection-specific gene families.</title>
        <authorList>
            <person name="Schwarz E.M."/>
            <person name="Hu Y."/>
            <person name="Antoshechkin I."/>
            <person name="Miller M.M."/>
            <person name="Sternberg P.W."/>
            <person name="Aroian R.V."/>
        </authorList>
    </citation>
    <scope>NUCLEOTIDE SEQUENCE</scope>
    <source>
        <strain evidence="5">HY135</strain>
    </source>
</reference>
<dbReference type="GO" id="GO:0005634">
    <property type="term" value="C:nucleus"/>
    <property type="evidence" value="ECO:0007669"/>
    <property type="project" value="TreeGrafter"/>
</dbReference>
<dbReference type="AlphaFoldDB" id="A0A016UP05"/>
<dbReference type="InterPro" id="IPR051247">
    <property type="entry name" value="RLC_Component"/>
</dbReference>
<name>A0A016UP05_9BILA</name>
<evidence type="ECO:0000256" key="2">
    <source>
        <dbReference type="PROSITE-ProRule" id="PRU00266"/>
    </source>
</evidence>
<sequence length="359" mass="39655">MNSRMSKIRELFTPLDELMVTEPSYFSGGTAVASSSTGVFSQKTPVMALDEGSRRVYGVAPEYQLICEVPNFGYSCQLAGKSVTSTAKTKKLAKHLAARAMLHEVIEKDRYSEFGIPGSTKEEAHQAVNALLCGDSSEEDPSSPGSQNENYSGKLLQLWVSLFYEGIVTSGWFWRCGLLCKRLFRCQRKSFELPQYSVVEEGPPNDRVYTTTCKVVGQEVKGIAKQKKASKNIASQKMLEILMKGVADMNEEPSLDKLPDDEIITSTDSCPPPSSPPVSNSIKAVEEILSDTKRFDSPTQQYRILENKSAFGLTQCLLMIAFAKPGEQQRTPYVFPGEHSTEEGAKQQAARRAVLFLTS</sequence>
<organism evidence="4 5">
    <name type="scientific">Ancylostoma ceylanicum</name>
    <dbReference type="NCBI Taxonomy" id="53326"/>
    <lineage>
        <taxon>Eukaryota</taxon>
        <taxon>Metazoa</taxon>
        <taxon>Ecdysozoa</taxon>
        <taxon>Nematoda</taxon>
        <taxon>Chromadorea</taxon>
        <taxon>Rhabditida</taxon>
        <taxon>Rhabditina</taxon>
        <taxon>Rhabditomorpha</taxon>
        <taxon>Strongyloidea</taxon>
        <taxon>Ancylostomatidae</taxon>
        <taxon>Ancylostomatinae</taxon>
        <taxon>Ancylostoma</taxon>
    </lineage>
</organism>
<dbReference type="Gene3D" id="3.30.160.20">
    <property type="match status" value="2"/>
</dbReference>
<evidence type="ECO:0000313" key="5">
    <source>
        <dbReference type="Proteomes" id="UP000024635"/>
    </source>
</evidence>
<dbReference type="SMART" id="SM00358">
    <property type="entry name" value="DSRM"/>
    <property type="match status" value="2"/>
</dbReference>
<dbReference type="PANTHER" id="PTHR46205">
    <property type="entry name" value="LOQUACIOUS, ISOFORM B"/>
    <property type="match status" value="1"/>
</dbReference>
<dbReference type="GO" id="GO:0016442">
    <property type="term" value="C:RISC complex"/>
    <property type="evidence" value="ECO:0007669"/>
    <property type="project" value="TreeGrafter"/>
</dbReference>